<dbReference type="GO" id="GO:0051082">
    <property type="term" value="F:unfolded protein binding"/>
    <property type="evidence" value="ECO:0007669"/>
    <property type="project" value="InterPro"/>
</dbReference>
<dbReference type="GO" id="GO:0005524">
    <property type="term" value="F:ATP binding"/>
    <property type="evidence" value="ECO:0007669"/>
    <property type="project" value="UniProtKB-KW"/>
</dbReference>
<comment type="caution">
    <text evidence="10">The sequence shown here is derived from an EMBL/GenBank/DDBJ whole genome shotgun (WGS) entry which is preliminary data.</text>
</comment>
<dbReference type="PANTHER" id="PTHR11353">
    <property type="entry name" value="CHAPERONIN"/>
    <property type="match status" value="1"/>
</dbReference>
<comment type="function">
    <text evidence="7">Molecular chaperone; assists the folding of proteins upon ATP hydrolysis. Known to play a role, in vitro, in the folding of actin and tubulin. Required for correct subcellular localization of pgl-1.</text>
</comment>
<evidence type="ECO:0000256" key="4">
    <source>
        <dbReference type="ARBA" id="ARBA00022741"/>
    </source>
</evidence>
<comment type="subcellular location">
    <subcellularLocation>
        <location evidence="1">Cytoplasm</location>
    </subcellularLocation>
</comment>
<dbReference type="SUPFAM" id="SSF48592">
    <property type="entry name" value="GroEL equatorial domain-like"/>
    <property type="match status" value="1"/>
</dbReference>
<evidence type="ECO:0000256" key="2">
    <source>
        <dbReference type="ARBA" id="ARBA00008020"/>
    </source>
</evidence>
<evidence type="ECO:0000256" key="3">
    <source>
        <dbReference type="ARBA" id="ARBA00022490"/>
    </source>
</evidence>
<reference evidence="10" key="1">
    <citation type="submission" date="2014-08" db="EMBL/GenBank/DDBJ databases">
        <authorList>
            <person name="Murali S."/>
            <person name="Richards S."/>
            <person name="Bandaranaike D."/>
            <person name="Bellair M."/>
            <person name="Blankenburg K."/>
            <person name="Chao H."/>
            <person name="Dinh H."/>
            <person name="Doddapaneni H."/>
            <person name="Dugan-Rocha S."/>
            <person name="Elkadiri S."/>
            <person name="Gnanaolivu R."/>
            <person name="Hughes D."/>
            <person name="Lee S."/>
            <person name="Li M."/>
            <person name="Ming W."/>
            <person name="Munidasa M."/>
            <person name="Muniz J."/>
            <person name="Nguyen L."/>
            <person name="Osuji N."/>
            <person name="Pu L.-L."/>
            <person name="Puazo M."/>
            <person name="Skinner E."/>
            <person name="Qu C."/>
            <person name="Quiroz J."/>
            <person name="Raj R."/>
            <person name="Weissenberger G."/>
            <person name="Xin Y."/>
            <person name="Zou X."/>
            <person name="Han Y."/>
            <person name="Worley K."/>
            <person name="Muzny D."/>
            <person name="Gibbs R."/>
        </authorList>
    </citation>
    <scope>NUCLEOTIDE SEQUENCE</scope>
    <source>
        <strain evidence="10">HAZT.00-mixed</strain>
        <tissue evidence="10">Whole organism</tissue>
    </source>
</reference>
<dbReference type="SUPFAM" id="SSF54849">
    <property type="entry name" value="GroEL-intermediate domain like"/>
    <property type="match status" value="1"/>
</dbReference>
<comment type="similarity">
    <text evidence="2 9">Belongs to the TCP-1 chaperonin family.</text>
</comment>
<dbReference type="EMBL" id="JQDR03004657">
    <property type="protein sequence ID" value="KAA0201940.1"/>
    <property type="molecule type" value="Genomic_DNA"/>
</dbReference>
<evidence type="ECO:0000256" key="6">
    <source>
        <dbReference type="ARBA" id="ARBA00023186"/>
    </source>
</evidence>
<comment type="subunit">
    <text evidence="8">Heterooligomeric complex.</text>
</comment>
<dbReference type="InterPro" id="IPR027413">
    <property type="entry name" value="GROEL-like_equatorial_sf"/>
</dbReference>
<keyword evidence="6 9" id="KW-0143">Chaperone</keyword>
<feature type="non-terminal residue" evidence="10">
    <location>
        <position position="304"/>
    </location>
</feature>
<keyword evidence="4 9" id="KW-0547">Nucleotide-binding</keyword>
<dbReference type="PROSITE" id="PS00751">
    <property type="entry name" value="TCP1_2"/>
    <property type="match status" value="1"/>
</dbReference>
<dbReference type="Proteomes" id="UP000711488">
    <property type="component" value="Unassembled WGS sequence"/>
</dbReference>
<evidence type="ECO:0008006" key="11">
    <source>
        <dbReference type="Google" id="ProtNLM"/>
    </source>
</evidence>
<reference evidence="10" key="2">
    <citation type="journal article" date="2018" name="Environ. Sci. Technol.">
        <title>The Toxicogenome of Hyalella azteca: A Model for Sediment Ecotoxicology and Evolutionary Toxicology.</title>
        <authorList>
            <person name="Poynton H.C."/>
            <person name="Hasenbein S."/>
            <person name="Benoit J.B."/>
            <person name="Sepulveda M.S."/>
            <person name="Poelchau M.F."/>
            <person name="Hughes D.S.T."/>
            <person name="Murali S.C."/>
            <person name="Chen S."/>
            <person name="Glastad K.M."/>
            <person name="Goodisman M.A.D."/>
            <person name="Werren J.H."/>
            <person name="Vineis J.H."/>
            <person name="Bowen J.L."/>
            <person name="Friedrich M."/>
            <person name="Jones J."/>
            <person name="Robertson H.M."/>
            <person name="Feyereisen R."/>
            <person name="Mechler-Hickson A."/>
            <person name="Mathers N."/>
            <person name="Lee C.E."/>
            <person name="Colbourne J.K."/>
            <person name="Biales A."/>
            <person name="Johnston J.S."/>
            <person name="Wellborn G.A."/>
            <person name="Rosendale A.J."/>
            <person name="Cridge A.G."/>
            <person name="Munoz-Torres M.C."/>
            <person name="Bain P.A."/>
            <person name="Manny A.R."/>
            <person name="Major K.M."/>
            <person name="Lambert F.N."/>
            <person name="Vulpe C.D."/>
            <person name="Tuck P."/>
            <person name="Blalock B.J."/>
            <person name="Lin Y.Y."/>
            <person name="Smith M.E."/>
            <person name="Ochoa-Acuna H."/>
            <person name="Chen M.M."/>
            <person name="Childers C.P."/>
            <person name="Qu J."/>
            <person name="Dugan S."/>
            <person name="Lee S.L."/>
            <person name="Chao H."/>
            <person name="Dinh H."/>
            <person name="Han Y."/>
            <person name="Doddapaneni H."/>
            <person name="Worley K.C."/>
            <person name="Muzny D.M."/>
            <person name="Gibbs R.A."/>
            <person name="Richards S."/>
        </authorList>
    </citation>
    <scope>NUCLEOTIDE SEQUENCE</scope>
    <source>
        <strain evidence="10">HAZT.00-mixed</strain>
        <tissue evidence="10">Whole organism</tissue>
    </source>
</reference>
<name>A0A6A0H867_HYAAZ</name>
<evidence type="ECO:0000256" key="1">
    <source>
        <dbReference type="ARBA" id="ARBA00004496"/>
    </source>
</evidence>
<dbReference type="AlphaFoldDB" id="A0A6A0H867"/>
<evidence type="ECO:0000256" key="5">
    <source>
        <dbReference type="ARBA" id="ARBA00022840"/>
    </source>
</evidence>
<evidence type="ECO:0000256" key="8">
    <source>
        <dbReference type="ARBA" id="ARBA00064252"/>
    </source>
</evidence>
<dbReference type="InterPro" id="IPR002194">
    <property type="entry name" value="Chaperonin_TCP-1_CS"/>
</dbReference>
<evidence type="ECO:0000313" key="10">
    <source>
        <dbReference type="EMBL" id="KAA0201940.1"/>
    </source>
</evidence>
<feature type="non-terminal residue" evidence="10">
    <location>
        <position position="1"/>
    </location>
</feature>
<keyword evidence="3" id="KW-0963">Cytoplasm</keyword>
<dbReference type="PRINTS" id="PR00304">
    <property type="entry name" value="TCOMPLEXTCP1"/>
</dbReference>
<protein>
    <recommendedName>
        <fullName evidence="11">CCT-theta</fullName>
    </recommendedName>
</protein>
<dbReference type="GO" id="GO:0016887">
    <property type="term" value="F:ATP hydrolysis activity"/>
    <property type="evidence" value="ECO:0007669"/>
    <property type="project" value="InterPro"/>
</dbReference>
<evidence type="ECO:0000256" key="7">
    <source>
        <dbReference type="ARBA" id="ARBA00058723"/>
    </source>
</evidence>
<keyword evidence="5 9" id="KW-0067">ATP-binding</keyword>
<dbReference type="PROSITE" id="PS00995">
    <property type="entry name" value="TCP1_3"/>
    <property type="match status" value="1"/>
</dbReference>
<dbReference type="Gene3D" id="3.30.260.10">
    <property type="entry name" value="TCP-1-like chaperonin intermediate domain"/>
    <property type="match status" value="1"/>
</dbReference>
<dbReference type="Pfam" id="PF00118">
    <property type="entry name" value="Cpn60_TCP1"/>
    <property type="match status" value="1"/>
</dbReference>
<dbReference type="Gene3D" id="3.50.7.10">
    <property type="entry name" value="GroEL"/>
    <property type="match status" value="1"/>
</dbReference>
<gene>
    <name evidence="10" type="ORF">HAZT_HAZT002139</name>
</gene>
<dbReference type="InterPro" id="IPR002423">
    <property type="entry name" value="Cpn60/GroEL/TCP-1"/>
</dbReference>
<dbReference type="GO" id="GO:0140662">
    <property type="term" value="F:ATP-dependent protein folding chaperone"/>
    <property type="evidence" value="ECO:0007669"/>
    <property type="project" value="InterPro"/>
</dbReference>
<dbReference type="FunFam" id="3.50.7.10:FF:000008">
    <property type="entry name" value="T-complex protein 1 subunit theta"/>
    <property type="match status" value="1"/>
</dbReference>
<reference evidence="10" key="3">
    <citation type="submission" date="2019-06" db="EMBL/GenBank/DDBJ databases">
        <authorList>
            <person name="Poynton C."/>
            <person name="Hasenbein S."/>
            <person name="Benoit J.B."/>
            <person name="Sepulveda M.S."/>
            <person name="Poelchau M.F."/>
            <person name="Murali S.C."/>
            <person name="Chen S."/>
            <person name="Glastad K.M."/>
            <person name="Werren J.H."/>
            <person name="Vineis J.H."/>
            <person name="Bowen J.L."/>
            <person name="Friedrich M."/>
            <person name="Jones J."/>
            <person name="Robertson H.M."/>
            <person name="Feyereisen R."/>
            <person name="Mechler-Hickson A."/>
            <person name="Mathers N."/>
            <person name="Lee C.E."/>
            <person name="Colbourne J.K."/>
            <person name="Biales A."/>
            <person name="Johnston J.S."/>
            <person name="Wellborn G.A."/>
            <person name="Rosendale A.J."/>
            <person name="Cridge A.G."/>
            <person name="Munoz-Torres M.C."/>
            <person name="Bain P.A."/>
            <person name="Manny A.R."/>
            <person name="Major K.M."/>
            <person name="Lambert F.N."/>
            <person name="Vulpe C.D."/>
            <person name="Tuck P."/>
            <person name="Blalock B.J."/>
            <person name="Lin Y.-Y."/>
            <person name="Smith M.E."/>
            <person name="Ochoa-Acuna H."/>
            <person name="Chen M.-J.M."/>
            <person name="Childers C.P."/>
            <person name="Qu J."/>
            <person name="Dugan S."/>
            <person name="Lee S.L."/>
            <person name="Chao H."/>
            <person name="Dinh H."/>
            <person name="Han Y."/>
            <person name="Doddapaneni H."/>
            <person name="Worley K.C."/>
            <person name="Muzny D.M."/>
            <person name="Gibbs R.A."/>
            <person name="Richards S."/>
        </authorList>
    </citation>
    <scope>NUCLEOTIDE SEQUENCE</scope>
    <source>
        <strain evidence="10">HAZT.00-mixed</strain>
        <tissue evidence="10">Whole organism</tissue>
    </source>
</reference>
<sequence>HYSGLEEAVFRNIGACKEFGQTLQTAYGPQGRNKMIINHIEKLFVTNDAATIIKELEIEHPAAKLLVLATEMQEQEAGDGTNWVVIMGSAMLEKAEELIKMGLTPTDVADGYQLAVDKALEILEELECWKVTDNRDLSQVRKALRGTLMSKQYGYEDFLAELIASACISIMPEQTSFNVDNVRICKIGGSGITSSSVVQGMVFKRGVEGNVTEMEKAKIAVYSCPFDITTTETKGTVLINTAVQLESFSRGEEVNMEKQVKALADAGVTVVVAGGKIGDMALHYLNKYNMMAVRITSKWDLRRL</sequence>
<dbReference type="SUPFAM" id="SSF52029">
    <property type="entry name" value="GroEL apical domain-like"/>
    <property type="match status" value="1"/>
</dbReference>
<dbReference type="GO" id="GO:0005737">
    <property type="term" value="C:cytoplasm"/>
    <property type="evidence" value="ECO:0007669"/>
    <property type="project" value="UniProtKB-SubCell"/>
</dbReference>
<dbReference type="InterPro" id="IPR017998">
    <property type="entry name" value="Chaperone_TCP-1"/>
</dbReference>
<evidence type="ECO:0000256" key="9">
    <source>
        <dbReference type="RuleBase" id="RU004187"/>
    </source>
</evidence>
<dbReference type="InterPro" id="IPR027409">
    <property type="entry name" value="GroEL-like_apical_dom_sf"/>
</dbReference>
<dbReference type="Gene3D" id="1.10.560.10">
    <property type="entry name" value="GroEL-like equatorial domain"/>
    <property type="match status" value="1"/>
</dbReference>
<dbReference type="InterPro" id="IPR027410">
    <property type="entry name" value="TCP-1-like_intermed_sf"/>
</dbReference>
<proteinExistence type="inferred from homology"/>
<accession>A0A6A0H867</accession>
<organism evidence="10">
    <name type="scientific">Hyalella azteca</name>
    <name type="common">Amphipod</name>
    <dbReference type="NCBI Taxonomy" id="294128"/>
    <lineage>
        <taxon>Eukaryota</taxon>
        <taxon>Metazoa</taxon>
        <taxon>Ecdysozoa</taxon>
        <taxon>Arthropoda</taxon>
        <taxon>Crustacea</taxon>
        <taxon>Multicrustacea</taxon>
        <taxon>Malacostraca</taxon>
        <taxon>Eumalacostraca</taxon>
        <taxon>Peracarida</taxon>
        <taxon>Amphipoda</taxon>
        <taxon>Senticaudata</taxon>
        <taxon>Talitrida</taxon>
        <taxon>Talitroidea</taxon>
        <taxon>Hyalellidae</taxon>
        <taxon>Hyalella</taxon>
    </lineage>
</organism>